<organism evidence="9 10">
    <name type="scientific">Daejeonella lutea</name>
    <dbReference type="NCBI Taxonomy" id="572036"/>
    <lineage>
        <taxon>Bacteria</taxon>
        <taxon>Pseudomonadati</taxon>
        <taxon>Bacteroidota</taxon>
        <taxon>Sphingobacteriia</taxon>
        <taxon>Sphingobacteriales</taxon>
        <taxon>Sphingobacteriaceae</taxon>
        <taxon>Daejeonella</taxon>
    </lineage>
</organism>
<dbReference type="GO" id="GO:0015295">
    <property type="term" value="F:solute:proton symporter activity"/>
    <property type="evidence" value="ECO:0007669"/>
    <property type="project" value="TreeGrafter"/>
</dbReference>
<feature type="transmembrane region" description="Helical" evidence="8">
    <location>
        <begin position="117"/>
        <end position="150"/>
    </location>
</feature>
<comment type="similarity">
    <text evidence="2 8">Belongs to the lactate permease family.</text>
</comment>
<evidence type="ECO:0000256" key="6">
    <source>
        <dbReference type="ARBA" id="ARBA00022989"/>
    </source>
</evidence>
<dbReference type="InterPro" id="IPR003804">
    <property type="entry name" value="Lactate_perm"/>
</dbReference>
<keyword evidence="5 8" id="KW-0812">Transmembrane</keyword>
<dbReference type="Pfam" id="PF02652">
    <property type="entry name" value="Lactate_perm"/>
    <property type="match status" value="1"/>
</dbReference>
<evidence type="ECO:0000256" key="7">
    <source>
        <dbReference type="ARBA" id="ARBA00023136"/>
    </source>
</evidence>
<feature type="transmembrane region" description="Helical" evidence="8">
    <location>
        <begin position="162"/>
        <end position="187"/>
    </location>
</feature>
<dbReference type="PANTHER" id="PTHR30003:SF0">
    <property type="entry name" value="GLYCOLATE PERMEASE GLCA-RELATED"/>
    <property type="match status" value="1"/>
</dbReference>
<comment type="function">
    <text evidence="8">Uptake of L-lactate across the membrane. Can also transport D-lactate and glycolate.</text>
</comment>
<dbReference type="STRING" id="572036.SAMN05661099_0525"/>
<reference evidence="10" key="1">
    <citation type="submission" date="2017-02" db="EMBL/GenBank/DDBJ databases">
        <authorList>
            <person name="Varghese N."/>
            <person name="Submissions S."/>
        </authorList>
    </citation>
    <scope>NUCLEOTIDE SEQUENCE [LARGE SCALE GENOMIC DNA]</scope>
    <source>
        <strain evidence="10">DSM 22385</strain>
    </source>
</reference>
<accession>A0A1T5AAR7</accession>
<evidence type="ECO:0000313" key="9">
    <source>
        <dbReference type="EMBL" id="SKB32048.1"/>
    </source>
</evidence>
<dbReference type="AlphaFoldDB" id="A0A1T5AAR7"/>
<feature type="transmembrane region" description="Helical" evidence="8">
    <location>
        <begin position="404"/>
        <end position="423"/>
    </location>
</feature>
<keyword evidence="10" id="KW-1185">Reference proteome</keyword>
<evidence type="ECO:0000313" key="10">
    <source>
        <dbReference type="Proteomes" id="UP000189981"/>
    </source>
</evidence>
<keyword evidence="6 8" id="KW-1133">Transmembrane helix</keyword>
<proteinExistence type="inferred from homology"/>
<feature type="transmembrane region" description="Helical" evidence="8">
    <location>
        <begin position="42"/>
        <end position="59"/>
    </location>
</feature>
<feature type="transmembrane region" description="Helical" evidence="8">
    <location>
        <begin position="369"/>
        <end position="392"/>
    </location>
</feature>
<protein>
    <recommendedName>
        <fullName evidence="8">L-lactate permease</fullName>
    </recommendedName>
</protein>
<feature type="transmembrane region" description="Helical" evidence="8">
    <location>
        <begin position="199"/>
        <end position="216"/>
    </location>
</feature>
<dbReference type="Proteomes" id="UP000189981">
    <property type="component" value="Unassembled WGS sequence"/>
</dbReference>
<dbReference type="RefSeq" id="WP_079701095.1">
    <property type="nucleotide sequence ID" value="NZ_FUYR01000001.1"/>
</dbReference>
<dbReference type="PANTHER" id="PTHR30003">
    <property type="entry name" value="L-LACTATE PERMEASE"/>
    <property type="match status" value="1"/>
</dbReference>
<name>A0A1T5AAR7_9SPHI</name>
<dbReference type="OrthoDB" id="9761056at2"/>
<evidence type="ECO:0000256" key="5">
    <source>
        <dbReference type="ARBA" id="ARBA00022692"/>
    </source>
</evidence>
<dbReference type="NCBIfam" id="TIGR00795">
    <property type="entry name" value="lctP"/>
    <property type="match status" value="1"/>
</dbReference>
<evidence type="ECO:0000256" key="3">
    <source>
        <dbReference type="ARBA" id="ARBA00022448"/>
    </source>
</evidence>
<gene>
    <name evidence="9" type="ORF">SAMN05661099_0525</name>
</gene>
<evidence type="ECO:0000256" key="4">
    <source>
        <dbReference type="ARBA" id="ARBA00022475"/>
    </source>
</evidence>
<dbReference type="GO" id="GO:0005886">
    <property type="term" value="C:plasma membrane"/>
    <property type="evidence" value="ECO:0007669"/>
    <property type="project" value="UniProtKB-SubCell"/>
</dbReference>
<feature type="transmembrane region" description="Helical" evidence="8">
    <location>
        <begin position="16"/>
        <end position="35"/>
    </location>
</feature>
<feature type="transmembrane region" description="Helical" evidence="8">
    <location>
        <begin position="303"/>
        <end position="321"/>
    </location>
</feature>
<keyword evidence="7 8" id="KW-0472">Membrane</keyword>
<sequence length="555" mass="59602">METIWAQNYDPLNNPWMSTILAALPIIVLLGSIAIFHMRIHLAAILGLVVAIAVALFIFKMPGTAVSATTLYGSAYGLFPIGWIVLNLIFLYQLTVDKGLFTLIRMHLSTIAPDPRIQVILIAFAFGAFFEGAAGFGTPVAITAAILIQLGFRPLAACGLSLIANTAPVAFGALGTPIIALAAVTGIDIHQLSAMVGRQLPFFSLIVPFWVIWAMAGFRGMVAVWPAALTAGLSFAVTQFLVSNYHGPWLVDIFASIASIVSLIVLLKFWQPKTIWELPVSEDTVAIGKEPAVVKRKDMIRAWTPWAILVIFIFAWGVPTVKTALNKISAPEYKVAYLHNLVKRTPPIAPEPTADKPAKTEEAVFKLNWISATGTGILVAAIIAGFAIGYSLKEMLRVYGQTFWRVRFSLITIAAMLALGYVTKYSGADATMGLALAKTGVLYPFFGTMLGWLGVALTGSDTASNVLFGSLQTITAKQTGVNPILMAAANSSGGVMGKMVDAQSIVVASTATNWYGHEGQILRYVFFHSIALAALVGLLVFLQAYVVPFSDMVVK</sequence>
<feature type="transmembrane region" description="Helical" evidence="8">
    <location>
        <begin position="524"/>
        <end position="547"/>
    </location>
</feature>
<dbReference type="GO" id="GO:0015129">
    <property type="term" value="F:lactate transmembrane transporter activity"/>
    <property type="evidence" value="ECO:0007669"/>
    <property type="project" value="UniProtKB-UniRule"/>
</dbReference>
<feature type="transmembrane region" description="Helical" evidence="8">
    <location>
        <begin position="249"/>
        <end position="270"/>
    </location>
</feature>
<comment type="subcellular location">
    <subcellularLocation>
        <location evidence="1 8">Cell membrane</location>
        <topology evidence="1 8">Multi-pass membrane protein</topology>
    </subcellularLocation>
</comment>
<evidence type="ECO:0000256" key="2">
    <source>
        <dbReference type="ARBA" id="ARBA00010100"/>
    </source>
</evidence>
<keyword evidence="3 8" id="KW-0813">Transport</keyword>
<feature type="transmembrane region" description="Helical" evidence="8">
    <location>
        <begin position="71"/>
        <end position="96"/>
    </location>
</feature>
<evidence type="ECO:0000256" key="1">
    <source>
        <dbReference type="ARBA" id="ARBA00004651"/>
    </source>
</evidence>
<keyword evidence="4 8" id="KW-1003">Cell membrane</keyword>
<evidence type="ECO:0000256" key="8">
    <source>
        <dbReference type="RuleBase" id="RU365092"/>
    </source>
</evidence>
<dbReference type="EMBL" id="FUYR01000001">
    <property type="protein sequence ID" value="SKB32048.1"/>
    <property type="molecule type" value="Genomic_DNA"/>
</dbReference>
<feature type="transmembrane region" description="Helical" evidence="8">
    <location>
        <begin position="435"/>
        <end position="457"/>
    </location>
</feature>